<feature type="region of interest" description="Disordered" evidence="1">
    <location>
        <begin position="1"/>
        <end position="53"/>
    </location>
</feature>
<keyword evidence="3" id="KW-1185">Reference proteome</keyword>
<dbReference type="AlphaFoldDB" id="A0A4Y2TW35"/>
<evidence type="ECO:0000256" key="1">
    <source>
        <dbReference type="SAM" id="MobiDB-lite"/>
    </source>
</evidence>
<name>A0A4Y2TW35_ARAVE</name>
<reference evidence="2 3" key="1">
    <citation type="journal article" date="2019" name="Sci. Rep.">
        <title>Orb-weaving spider Araneus ventricosus genome elucidates the spidroin gene catalogue.</title>
        <authorList>
            <person name="Kono N."/>
            <person name="Nakamura H."/>
            <person name="Ohtoshi R."/>
            <person name="Moran D.A.P."/>
            <person name="Shinohara A."/>
            <person name="Yoshida Y."/>
            <person name="Fujiwara M."/>
            <person name="Mori M."/>
            <person name="Tomita M."/>
            <person name="Arakawa K."/>
        </authorList>
    </citation>
    <scope>NUCLEOTIDE SEQUENCE [LARGE SCALE GENOMIC DNA]</scope>
</reference>
<proteinExistence type="predicted"/>
<protein>
    <submittedName>
        <fullName evidence="2">Uncharacterized protein</fullName>
    </submittedName>
</protein>
<organism evidence="2 3">
    <name type="scientific">Araneus ventricosus</name>
    <name type="common">Orbweaver spider</name>
    <name type="synonym">Epeira ventricosa</name>
    <dbReference type="NCBI Taxonomy" id="182803"/>
    <lineage>
        <taxon>Eukaryota</taxon>
        <taxon>Metazoa</taxon>
        <taxon>Ecdysozoa</taxon>
        <taxon>Arthropoda</taxon>
        <taxon>Chelicerata</taxon>
        <taxon>Arachnida</taxon>
        <taxon>Araneae</taxon>
        <taxon>Araneomorphae</taxon>
        <taxon>Entelegynae</taxon>
        <taxon>Araneoidea</taxon>
        <taxon>Araneidae</taxon>
        <taxon>Araneus</taxon>
    </lineage>
</organism>
<dbReference type="Proteomes" id="UP000499080">
    <property type="component" value="Unassembled WGS sequence"/>
</dbReference>
<sequence length="85" mass="9665">MSLPVGVPDPFTSSSPSPPTDKKHIHQRSMPASHWCKSGDKTTPLQTSPWKRRMCPMKENGNCPIKRRCQLLMTQSAIVRDYSFH</sequence>
<gene>
    <name evidence="2" type="ORF">AVEN_253106_1</name>
</gene>
<accession>A0A4Y2TW35</accession>
<evidence type="ECO:0000313" key="2">
    <source>
        <dbReference type="EMBL" id="GBO04502.1"/>
    </source>
</evidence>
<comment type="caution">
    <text evidence="2">The sequence shown here is derived from an EMBL/GenBank/DDBJ whole genome shotgun (WGS) entry which is preliminary data.</text>
</comment>
<evidence type="ECO:0000313" key="3">
    <source>
        <dbReference type="Proteomes" id="UP000499080"/>
    </source>
</evidence>
<dbReference type="EMBL" id="BGPR01031426">
    <property type="protein sequence ID" value="GBO04502.1"/>
    <property type="molecule type" value="Genomic_DNA"/>
</dbReference>